<dbReference type="RefSeq" id="WP_118403040.1">
    <property type="nucleotide sequence ID" value="NZ_JADNFX010000088.1"/>
</dbReference>
<gene>
    <name evidence="2" type="ORF">DWX97_15990</name>
</gene>
<evidence type="ECO:0000256" key="1">
    <source>
        <dbReference type="SAM" id="SignalP"/>
    </source>
</evidence>
<name>A0A412IEP2_9BACE</name>
<evidence type="ECO:0000313" key="2">
    <source>
        <dbReference type="EMBL" id="RGS35417.1"/>
    </source>
</evidence>
<dbReference type="PROSITE" id="PS51257">
    <property type="entry name" value="PROKAR_LIPOPROTEIN"/>
    <property type="match status" value="1"/>
</dbReference>
<dbReference type="AlphaFoldDB" id="A0A412IEP2"/>
<dbReference type="EMBL" id="QRVJ01000014">
    <property type="protein sequence ID" value="RGS35417.1"/>
    <property type="molecule type" value="Genomic_DNA"/>
</dbReference>
<proteinExistence type="predicted"/>
<organism evidence="2 3">
    <name type="scientific">Bacteroides cellulosilyticus</name>
    <dbReference type="NCBI Taxonomy" id="246787"/>
    <lineage>
        <taxon>Bacteria</taxon>
        <taxon>Pseudomonadati</taxon>
        <taxon>Bacteroidota</taxon>
        <taxon>Bacteroidia</taxon>
        <taxon>Bacteroidales</taxon>
        <taxon>Bacteroidaceae</taxon>
        <taxon>Bacteroides</taxon>
    </lineage>
</organism>
<accession>A0A412IEP2</accession>
<evidence type="ECO:0000313" key="3">
    <source>
        <dbReference type="Proteomes" id="UP000283341"/>
    </source>
</evidence>
<reference evidence="2 3" key="1">
    <citation type="submission" date="2018-08" db="EMBL/GenBank/DDBJ databases">
        <title>A genome reference for cultivated species of the human gut microbiota.</title>
        <authorList>
            <person name="Zou Y."/>
            <person name="Xue W."/>
            <person name="Luo G."/>
        </authorList>
    </citation>
    <scope>NUCLEOTIDE SEQUENCE [LARGE SCALE GENOMIC DNA]</scope>
    <source>
        <strain evidence="2 3">AF22-3AC</strain>
    </source>
</reference>
<feature type="chain" id="PRO_5019377475" evidence="1">
    <location>
        <begin position="23"/>
        <end position="392"/>
    </location>
</feature>
<sequence length="392" mass="45090">MKNKISLIIIFSLSCFIFIGCATNVSTVKDKGHTVSLSEIELFLADSVFFKSSIVVPLETNSSSLVQKITRMCIVQDTLFILDSALSKVFIFDMKGHYLGGIHEIGNGPQEYIHISDICINPIRKCIALLCDQPYKLMYYTYSGEFIEEASYANYYSELSISGDSIYCYDIGSNGKRKFHIFEYPMIKEGEVSFSTGNYFDAEGEGATYSFSKGKRMTVSDEIMFTWPFDFSIYSLVEGEAYQKYVIDFKEHRMPENLLKDNLSPMDFMNLCDEKDYVCTVENVVENSDYLLFGTNKYMFIYDKQMDKLTGYNFIENSALKAGKADYLTLNSSNYIAQVWQSSEFKRHIDNRKERDGNLEGLDRQYLQIYESMEDEDNPILLIYELPCNDAD</sequence>
<dbReference type="Proteomes" id="UP000283341">
    <property type="component" value="Unassembled WGS sequence"/>
</dbReference>
<dbReference type="Pfam" id="PF17170">
    <property type="entry name" value="DUF5128"/>
    <property type="match status" value="1"/>
</dbReference>
<keyword evidence="1" id="KW-0732">Signal</keyword>
<protein>
    <submittedName>
        <fullName evidence="2">6-bladed beta-propeller</fullName>
    </submittedName>
</protein>
<feature type="signal peptide" evidence="1">
    <location>
        <begin position="1"/>
        <end position="22"/>
    </location>
</feature>
<comment type="caution">
    <text evidence="2">The sequence shown here is derived from an EMBL/GenBank/DDBJ whole genome shotgun (WGS) entry which is preliminary data.</text>
</comment>